<feature type="transmembrane region" description="Helical" evidence="10">
    <location>
        <begin position="76"/>
        <end position="98"/>
    </location>
</feature>
<feature type="transmembrane region" description="Helical" evidence="10">
    <location>
        <begin position="333"/>
        <end position="355"/>
    </location>
</feature>
<sequence length="569" mass="62410">MASVQNRGRRHKWAIDFSHRRGDRQVLPMSDLPSPVGYTDKTVTDVSARDKDSSLVAKRAWDVALGPLKQLPMNLFIMYMSGNSISIFPIMMVGMMFIRPVQACLAVKSTFKSFEGTQALAQKSVFFLSNLLALGLALYKCQAMGLLPTHSSDWLAFMDPQQTLALAFGLTTSGAMELATNASGSTNVSTDVSTNATDDEFAADVPGLPVEVMVAVGFLGLAAAVGTINNLLVIAAFLTSFKIRTSSNALIFNLSLADLLLSGVVQSFLVFSLVTGRWPYSPHLCRFLAALSYLCQVVVAASSTLIAFNRYIFIVRSLNCYKTIFTPLKTAGMAMATWAVGCLMILPPLVGWSSFGWNTEWSTCEIENDNPETYGYVSFCVIFVLAALVITGFVYQRIYSHVKASGERSNPNVPRKVIARRTIQKTKNLFIICCVFCVFWIPGALVFLIDYSASFTPKAVHFVLWILYNSNQAINPALYAFKIKDFRTTILGPFRCRKNSQMQNLPMQLSHFSPSNDGLSGRPVAKPEVKEMKPTQTSKATVLVVPIKSGPSHVPVAGPSTYVVTEKSE</sequence>
<evidence type="ECO:0000256" key="9">
    <source>
        <dbReference type="ARBA" id="ARBA00031143"/>
    </source>
</evidence>
<dbReference type="Pfam" id="PF06417">
    <property type="entry name" value="EMC4"/>
    <property type="match status" value="1"/>
</dbReference>
<dbReference type="SMART" id="SM01381">
    <property type="entry name" value="7TM_GPCR_Srsx"/>
    <property type="match status" value="1"/>
</dbReference>
<evidence type="ECO:0000313" key="12">
    <source>
        <dbReference type="EMBL" id="CAH1269528.1"/>
    </source>
</evidence>
<evidence type="ECO:0000256" key="6">
    <source>
        <dbReference type="ARBA" id="ARBA00022824"/>
    </source>
</evidence>
<accession>A0A8K0A7C0</accession>
<dbReference type="EMBL" id="OV696692">
    <property type="protein sequence ID" value="CAH1269528.1"/>
    <property type="molecule type" value="Genomic_DNA"/>
</dbReference>
<evidence type="ECO:0000256" key="2">
    <source>
        <dbReference type="ARBA" id="ARBA00007715"/>
    </source>
</evidence>
<evidence type="ECO:0000256" key="7">
    <source>
        <dbReference type="ARBA" id="ARBA00022989"/>
    </source>
</evidence>
<dbReference type="GO" id="GO:0005789">
    <property type="term" value="C:endoplasmic reticulum membrane"/>
    <property type="evidence" value="ECO:0007669"/>
    <property type="project" value="UniProtKB-SubCell"/>
</dbReference>
<comment type="subcellular location">
    <subcellularLocation>
        <location evidence="1">Endoplasmic reticulum membrane</location>
        <topology evidence="1">Multi-pass membrane protein</topology>
    </subcellularLocation>
</comment>
<evidence type="ECO:0000313" key="13">
    <source>
        <dbReference type="Proteomes" id="UP000838412"/>
    </source>
</evidence>
<feature type="transmembrane region" description="Helical" evidence="10">
    <location>
        <begin position="250"/>
        <end position="275"/>
    </location>
</feature>
<keyword evidence="6" id="KW-0256">Endoplasmic reticulum</keyword>
<dbReference type="PANTHER" id="PTHR19315">
    <property type="entry name" value="ER MEMBRANE PROTEIN COMPLEX SUBUNIT 4"/>
    <property type="match status" value="1"/>
</dbReference>
<dbReference type="PROSITE" id="PS50262">
    <property type="entry name" value="G_PROTEIN_RECEP_F1_2"/>
    <property type="match status" value="1"/>
</dbReference>
<dbReference type="SUPFAM" id="SSF81321">
    <property type="entry name" value="Family A G protein-coupled receptor-like"/>
    <property type="match status" value="1"/>
</dbReference>
<dbReference type="AlphaFoldDB" id="A0A8K0A7C0"/>
<feature type="domain" description="G-protein coupled receptors family 1 profile" evidence="11">
    <location>
        <begin position="229"/>
        <end position="479"/>
    </location>
</feature>
<evidence type="ECO:0000256" key="8">
    <source>
        <dbReference type="ARBA" id="ARBA00023136"/>
    </source>
</evidence>
<feature type="transmembrane region" description="Helical" evidence="10">
    <location>
        <begin position="212"/>
        <end position="238"/>
    </location>
</feature>
<dbReference type="OrthoDB" id="369569at2759"/>
<keyword evidence="13" id="KW-1185">Reference proteome</keyword>
<protein>
    <recommendedName>
        <fullName evidence="4">ER membrane protein complex subunit 4</fullName>
    </recommendedName>
    <alternativeName>
        <fullName evidence="9">Transmembrane protein 85</fullName>
    </alternativeName>
</protein>
<gene>
    <name evidence="12" type="primary">EMC4</name>
    <name evidence="12" type="ORF">BLAG_LOCUS22144</name>
</gene>
<name>A0A8K0A7C0_BRALA</name>
<dbReference type="GO" id="GO:0004930">
    <property type="term" value="F:G protein-coupled receptor activity"/>
    <property type="evidence" value="ECO:0007669"/>
    <property type="project" value="InterPro"/>
</dbReference>
<evidence type="ECO:0000256" key="1">
    <source>
        <dbReference type="ARBA" id="ARBA00004477"/>
    </source>
</evidence>
<organism evidence="12 13">
    <name type="scientific">Branchiostoma lanceolatum</name>
    <name type="common">Common lancelet</name>
    <name type="synonym">Amphioxus lanceolatum</name>
    <dbReference type="NCBI Taxonomy" id="7740"/>
    <lineage>
        <taxon>Eukaryota</taxon>
        <taxon>Metazoa</taxon>
        <taxon>Chordata</taxon>
        <taxon>Cephalochordata</taxon>
        <taxon>Leptocardii</taxon>
        <taxon>Amphioxiformes</taxon>
        <taxon>Branchiostomatidae</taxon>
        <taxon>Branchiostoma</taxon>
    </lineage>
</organism>
<dbReference type="Pfam" id="PF00001">
    <property type="entry name" value="7tm_1"/>
    <property type="match status" value="1"/>
</dbReference>
<dbReference type="InterPro" id="IPR017452">
    <property type="entry name" value="GPCR_Rhodpsn_7TM"/>
</dbReference>
<dbReference type="Gene3D" id="1.20.1070.10">
    <property type="entry name" value="Rhodopsin 7-helix transmembrane proteins"/>
    <property type="match status" value="1"/>
</dbReference>
<feature type="transmembrane region" description="Helical" evidence="10">
    <location>
        <begin position="287"/>
        <end position="312"/>
    </location>
</feature>
<keyword evidence="7 10" id="KW-1133">Transmembrane helix</keyword>
<dbReference type="InterPro" id="IPR000276">
    <property type="entry name" value="GPCR_Rhodpsn"/>
</dbReference>
<proteinExistence type="inferred from homology"/>
<feature type="transmembrane region" description="Helical" evidence="10">
    <location>
        <begin position="461"/>
        <end position="481"/>
    </location>
</feature>
<evidence type="ECO:0000256" key="10">
    <source>
        <dbReference type="SAM" id="Phobius"/>
    </source>
</evidence>
<feature type="transmembrane region" description="Helical" evidence="10">
    <location>
        <begin position="119"/>
        <end position="139"/>
    </location>
</feature>
<dbReference type="InterPro" id="IPR009445">
    <property type="entry name" value="TMEM85/Emc4"/>
</dbReference>
<evidence type="ECO:0000256" key="4">
    <source>
        <dbReference type="ARBA" id="ARBA00020820"/>
    </source>
</evidence>
<comment type="subunit">
    <text evidence="3">Component of the ER membrane protein complex (EMC).</text>
</comment>
<keyword evidence="5 10" id="KW-0812">Transmembrane</keyword>
<comment type="similarity">
    <text evidence="2">Belongs to the EMC4 family.</text>
</comment>
<keyword evidence="8 10" id="KW-0472">Membrane</keyword>
<dbReference type="CDD" id="cd00637">
    <property type="entry name" value="7tm_classA_rhodopsin-like"/>
    <property type="match status" value="1"/>
</dbReference>
<evidence type="ECO:0000259" key="11">
    <source>
        <dbReference type="PROSITE" id="PS50262"/>
    </source>
</evidence>
<feature type="transmembrane region" description="Helical" evidence="10">
    <location>
        <begin position="429"/>
        <end position="449"/>
    </location>
</feature>
<dbReference type="PRINTS" id="PR00237">
    <property type="entry name" value="GPCRRHODOPSN"/>
</dbReference>
<dbReference type="Proteomes" id="UP000838412">
    <property type="component" value="Chromosome 7"/>
</dbReference>
<evidence type="ECO:0000256" key="5">
    <source>
        <dbReference type="ARBA" id="ARBA00022692"/>
    </source>
</evidence>
<reference evidence="12" key="1">
    <citation type="submission" date="2022-01" db="EMBL/GenBank/DDBJ databases">
        <authorList>
            <person name="Braso-Vives M."/>
        </authorList>
    </citation>
    <scope>NUCLEOTIDE SEQUENCE</scope>
</reference>
<evidence type="ECO:0000256" key="3">
    <source>
        <dbReference type="ARBA" id="ARBA00011276"/>
    </source>
</evidence>
<feature type="transmembrane region" description="Helical" evidence="10">
    <location>
        <begin position="375"/>
        <end position="395"/>
    </location>
</feature>